<proteinExistence type="predicted"/>
<comment type="caution">
    <text evidence="1">The sequence shown here is derived from an EMBL/GenBank/DDBJ whole genome shotgun (WGS) entry which is preliminary data.</text>
</comment>
<accession>A0AAW0T7T2</accession>
<reference evidence="1 2" key="1">
    <citation type="submission" date="2023-03" db="EMBL/GenBank/DDBJ databases">
        <title>High-quality genome of Scylla paramamosain provides insights in environmental adaptation.</title>
        <authorList>
            <person name="Zhang L."/>
        </authorList>
    </citation>
    <scope>NUCLEOTIDE SEQUENCE [LARGE SCALE GENOMIC DNA]</scope>
    <source>
        <strain evidence="1">LZ_2023a</strain>
        <tissue evidence="1">Muscle</tissue>
    </source>
</reference>
<keyword evidence="2" id="KW-1185">Reference proteome</keyword>
<sequence>MDMETSQIWEDEEEEFLLLAVFGFAATENESRERRKRRVWSRQVLLEQSLRGEHNVFMEFEKKANPGLFYAAYKMSPDTFDEILVLLGPHLVKETSTFRDSVGIPERLDITLRQISTALEYSTKKHGQHRIRTHAQSLIGFISSAHLFHTVQVAEQDTERSPVHT</sequence>
<dbReference type="Proteomes" id="UP001487740">
    <property type="component" value="Unassembled WGS sequence"/>
</dbReference>
<organism evidence="1 2">
    <name type="scientific">Scylla paramamosain</name>
    <name type="common">Mud crab</name>
    <dbReference type="NCBI Taxonomy" id="85552"/>
    <lineage>
        <taxon>Eukaryota</taxon>
        <taxon>Metazoa</taxon>
        <taxon>Ecdysozoa</taxon>
        <taxon>Arthropoda</taxon>
        <taxon>Crustacea</taxon>
        <taxon>Multicrustacea</taxon>
        <taxon>Malacostraca</taxon>
        <taxon>Eumalacostraca</taxon>
        <taxon>Eucarida</taxon>
        <taxon>Decapoda</taxon>
        <taxon>Pleocyemata</taxon>
        <taxon>Brachyura</taxon>
        <taxon>Eubrachyura</taxon>
        <taxon>Portunoidea</taxon>
        <taxon>Portunidae</taxon>
        <taxon>Portuninae</taxon>
        <taxon>Scylla</taxon>
    </lineage>
</organism>
<protein>
    <submittedName>
        <fullName evidence="1">Uncharacterized protein</fullName>
    </submittedName>
</protein>
<gene>
    <name evidence="1" type="ORF">O3P69_019086</name>
</gene>
<evidence type="ECO:0000313" key="2">
    <source>
        <dbReference type="Proteomes" id="UP001487740"/>
    </source>
</evidence>
<evidence type="ECO:0000313" key="1">
    <source>
        <dbReference type="EMBL" id="KAK8383446.1"/>
    </source>
</evidence>
<dbReference type="EMBL" id="JARAKH010000037">
    <property type="protein sequence ID" value="KAK8383446.1"/>
    <property type="molecule type" value="Genomic_DNA"/>
</dbReference>
<dbReference type="AlphaFoldDB" id="A0AAW0T7T2"/>
<name>A0AAW0T7T2_SCYPA</name>